<sequence length="393" mass="44280">MSDNVNDNGEIETNYHDVVESFDDLGLKDEVLRGIYQYGFERPSAIQQRAILPCLLGRDIIAQAQSGTGKTATFTISILQKVDPSLSQCQALVLAPTRELAKQIQTVIQKIGQHLKINCHLCIGGTILSDDINVLCKGAHVVVGTPGRVLDMMNRRFLCTDYIKMFVLDEADEMLSRGFEDQIKEIFGHLPESSQIVLLSATMPPEIFDIINQMIKDPVKILVKKEDLTLDGIRQFFVNVQSEQYKFDTLMDLYKLMDLGQVVIFVNTVKKATYLAESLVLKNFQVSCIHGDMKQFERDAIMTQFRGGSTRVLVSTDVLARGIDVQQVSLVLNYDVPTRREVYIHRIGRSGRFGRKGVAINFVTEEDKATIDQLAKYYSTSILEMPNNIMDLL</sequence>
<dbReference type="GO" id="GO:0016787">
    <property type="term" value="F:hydrolase activity"/>
    <property type="evidence" value="ECO:0007669"/>
    <property type="project" value="UniProtKB-KW"/>
</dbReference>
<evidence type="ECO:0000256" key="2">
    <source>
        <dbReference type="ARBA" id="ARBA00022741"/>
    </source>
</evidence>
<dbReference type="PROSITE" id="PS51194">
    <property type="entry name" value="HELICASE_CTER"/>
    <property type="match status" value="1"/>
</dbReference>
<protein>
    <recommendedName>
        <fullName evidence="1">RNA helicase</fullName>
        <ecNumber evidence="1">3.6.4.13</ecNumber>
    </recommendedName>
</protein>
<dbReference type="EMBL" id="UYSG01000340">
    <property type="protein sequence ID" value="VDL19159.1"/>
    <property type="molecule type" value="Genomic_DNA"/>
</dbReference>
<dbReference type="InterPro" id="IPR027417">
    <property type="entry name" value="P-loop_NTPase"/>
</dbReference>
<reference evidence="13 15" key="2">
    <citation type="submission" date="2018-11" db="EMBL/GenBank/DDBJ databases">
        <authorList>
            <consortium name="Pathogen Informatics"/>
        </authorList>
    </citation>
    <scope>NUCLEOTIDE SEQUENCE [LARGE SCALE GENOMIC DNA]</scope>
</reference>
<dbReference type="SMART" id="SM00487">
    <property type="entry name" value="DEXDc"/>
    <property type="match status" value="1"/>
</dbReference>
<keyword evidence="2 9" id="KW-0547">Nucleotide-binding</keyword>
<dbReference type="EC" id="3.6.4.13" evidence="1"/>
<keyword evidence="16" id="KW-1185">Reference proteome</keyword>
<evidence type="ECO:0000256" key="1">
    <source>
        <dbReference type="ARBA" id="ARBA00012552"/>
    </source>
</evidence>
<dbReference type="GO" id="GO:0003724">
    <property type="term" value="F:RNA helicase activity"/>
    <property type="evidence" value="ECO:0007669"/>
    <property type="project" value="UniProtKB-EC"/>
</dbReference>
<evidence type="ECO:0000313" key="15">
    <source>
        <dbReference type="Proteomes" id="UP000274504"/>
    </source>
</evidence>
<feature type="domain" description="DEAD-box RNA helicase Q" evidence="12">
    <location>
        <begin position="20"/>
        <end position="48"/>
    </location>
</feature>
<evidence type="ECO:0000256" key="7">
    <source>
        <dbReference type="ARBA" id="ARBA00047984"/>
    </source>
</evidence>
<dbReference type="SUPFAM" id="SSF52540">
    <property type="entry name" value="P-loop containing nucleoside triphosphate hydrolases"/>
    <property type="match status" value="1"/>
</dbReference>
<dbReference type="PROSITE" id="PS00039">
    <property type="entry name" value="DEAD_ATP_HELICASE"/>
    <property type="match status" value="1"/>
</dbReference>
<evidence type="ECO:0000256" key="3">
    <source>
        <dbReference type="ARBA" id="ARBA00022801"/>
    </source>
</evidence>
<dbReference type="FunFam" id="3.40.50.300:FF:000031">
    <property type="entry name" value="Eukaryotic initiation factor 4A-III"/>
    <property type="match status" value="1"/>
</dbReference>
<evidence type="ECO:0000259" key="10">
    <source>
        <dbReference type="PROSITE" id="PS51192"/>
    </source>
</evidence>
<dbReference type="PANTHER" id="PTHR47958">
    <property type="entry name" value="ATP-DEPENDENT RNA HELICASE DBP3"/>
    <property type="match status" value="1"/>
</dbReference>
<keyword evidence="4 9" id="KW-0347">Helicase</keyword>
<dbReference type="Proteomes" id="UP000321570">
    <property type="component" value="Unassembled WGS sequence"/>
</dbReference>
<dbReference type="Gene3D" id="3.40.50.300">
    <property type="entry name" value="P-loop containing nucleotide triphosphate hydrolases"/>
    <property type="match status" value="2"/>
</dbReference>
<comment type="similarity">
    <text evidence="9">Belongs to the DEAD box helicase family.</text>
</comment>
<dbReference type="SMART" id="SM00490">
    <property type="entry name" value="HELICc"/>
    <property type="match status" value="1"/>
</dbReference>
<dbReference type="WBParaSite" id="HDID_0000169701-mRNA-1">
    <property type="protein sequence ID" value="HDID_0000169701-mRNA-1"/>
    <property type="gene ID" value="HDID_0000169701"/>
</dbReference>
<evidence type="ECO:0000256" key="8">
    <source>
        <dbReference type="PROSITE-ProRule" id="PRU00552"/>
    </source>
</evidence>
<evidence type="ECO:0000313" key="14">
    <source>
        <dbReference type="EMBL" id="VUZ48922.1"/>
    </source>
</evidence>
<dbReference type="Pfam" id="PF00270">
    <property type="entry name" value="DEAD"/>
    <property type="match status" value="1"/>
</dbReference>
<keyword evidence="6" id="KW-0694">RNA-binding</keyword>
<evidence type="ECO:0000259" key="12">
    <source>
        <dbReference type="PROSITE" id="PS51195"/>
    </source>
</evidence>
<keyword evidence="3 9" id="KW-0378">Hydrolase</keyword>
<reference evidence="14 16" key="3">
    <citation type="submission" date="2019-07" db="EMBL/GenBank/DDBJ databases">
        <authorList>
            <person name="Jastrzebski P J."/>
            <person name="Paukszto L."/>
            <person name="Jastrzebski P J."/>
        </authorList>
    </citation>
    <scope>NUCLEOTIDE SEQUENCE [LARGE SCALE GENOMIC DNA]</scope>
    <source>
        <strain evidence="14 16">WMS-il1</strain>
    </source>
</reference>
<proteinExistence type="inferred from homology"/>
<dbReference type="OrthoDB" id="10265785at2759"/>
<evidence type="ECO:0000256" key="9">
    <source>
        <dbReference type="RuleBase" id="RU000492"/>
    </source>
</evidence>
<evidence type="ECO:0000313" key="16">
    <source>
        <dbReference type="Proteomes" id="UP000321570"/>
    </source>
</evidence>
<dbReference type="InterPro" id="IPR011545">
    <property type="entry name" value="DEAD/DEAH_box_helicase_dom"/>
</dbReference>
<dbReference type="Pfam" id="PF00271">
    <property type="entry name" value="Helicase_C"/>
    <property type="match status" value="1"/>
</dbReference>
<name>A0A0R3SB81_HYMDI</name>
<dbReference type="PROSITE" id="PS51195">
    <property type="entry name" value="Q_MOTIF"/>
    <property type="match status" value="1"/>
</dbReference>
<dbReference type="InterPro" id="IPR014014">
    <property type="entry name" value="RNA_helicase_DEAD_Q_motif"/>
</dbReference>
<feature type="domain" description="Helicase ATP-binding" evidence="10">
    <location>
        <begin position="51"/>
        <end position="221"/>
    </location>
</feature>
<keyword evidence="5 9" id="KW-0067">ATP-binding</keyword>
<gene>
    <name evidence="13" type="ORF">HDID_LOCUS1698</name>
    <name evidence="14" type="ORF">WMSIL1_LOCUS8103</name>
</gene>
<dbReference type="CDD" id="cd18787">
    <property type="entry name" value="SF2_C_DEAD"/>
    <property type="match status" value="1"/>
</dbReference>
<feature type="short sequence motif" description="Q motif" evidence="8">
    <location>
        <begin position="20"/>
        <end position="48"/>
    </location>
</feature>
<dbReference type="InterPro" id="IPR000629">
    <property type="entry name" value="RNA-helicase_DEAD-box_CS"/>
</dbReference>
<evidence type="ECO:0000313" key="17">
    <source>
        <dbReference type="WBParaSite" id="HDID_0000169701-mRNA-1"/>
    </source>
</evidence>
<evidence type="ECO:0000259" key="11">
    <source>
        <dbReference type="PROSITE" id="PS51194"/>
    </source>
</evidence>
<dbReference type="GO" id="GO:0005524">
    <property type="term" value="F:ATP binding"/>
    <property type="evidence" value="ECO:0007669"/>
    <property type="project" value="UniProtKB-KW"/>
</dbReference>
<feature type="domain" description="Helicase C-terminal" evidence="11">
    <location>
        <begin position="232"/>
        <end position="393"/>
    </location>
</feature>
<evidence type="ECO:0000256" key="5">
    <source>
        <dbReference type="ARBA" id="ARBA00022840"/>
    </source>
</evidence>
<organism evidence="17">
    <name type="scientific">Hymenolepis diminuta</name>
    <name type="common">Rat tapeworm</name>
    <dbReference type="NCBI Taxonomy" id="6216"/>
    <lineage>
        <taxon>Eukaryota</taxon>
        <taxon>Metazoa</taxon>
        <taxon>Spiralia</taxon>
        <taxon>Lophotrochozoa</taxon>
        <taxon>Platyhelminthes</taxon>
        <taxon>Cestoda</taxon>
        <taxon>Eucestoda</taxon>
        <taxon>Cyclophyllidea</taxon>
        <taxon>Hymenolepididae</taxon>
        <taxon>Hymenolepis</taxon>
    </lineage>
</organism>
<dbReference type="EMBL" id="CABIJS010000321">
    <property type="protein sequence ID" value="VUZ48922.1"/>
    <property type="molecule type" value="Genomic_DNA"/>
</dbReference>
<dbReference type="PROSITE" id="PS51192">
    <property type="entry name" value="HELICASE_ATP_BIND_1"/>
    <property type="match status" value="1"/>
</dbReference>
<comment type="catalytic activity">
    <reaction evidence="7">
        <text>ATP + H2O = ADP + phosphate + H(+)</text>
        <dbReference type="Rhea" id="RHEA:13065"/>
        <dbReference type="ChEBI" id="CHEBI:15377"/>
        <dbReference type="ChEBI" id="CHEBI:15378"/>
        <dbReference type="ChEBI" id="CHEBI:30616"/>
        <dbReference type="ChEBI" id="CHEBI:43474"/>
        <dbReference type="ChEBI" id="CHEBI:456216"/>
        <dbReference type="EC" id="3.6.4.13"/>
    </reaction>
</comment>
<evidence type="ECO:0000313" key="13">
    <source>
        <dbReference type="EMBL" id="VDL19159.1"/>
    </source>
</evidence>
<dbReference type="GO" id="GO:0003723">
    <property type="term" value="F:RNA binding"/>
    <property type="evidence" value="ECO:0007669"/>
    <property type="project" value="UniProtKB-KW"/>
</dbReference>
<dbReference type="STRING" id="6216.A0A0R3SB81"/>
<dbReference type="AlphaFoldDB" id="A0A0R3SB81"/>
<evidence type="ECO:0000256" key="4">
    <source>
        <dbReference type="ARBA" id="ARBA00022806"/>
    </source>
</evidence>
<dbReference type="InterPro" id="IPR014001">
    <property type="entry name" value="Helicase_ATP-bd"/>
</dbReference>
<accession>A0A0R3SB81</accession>
<evidence type="ECO:0000256" key="6">
    <source>
        <dbReference type="ARBA" id="ARBA00022884"/>
    </source>
</evidence>
<dbReference type="Proteomes" id="UP000274504">
    <property type="component" value="Unassembled WGS sequence"/>
</dbReference>
<reference evidence="17" key="1">
    <citation type="submission" date="2017-02" db="UniProtKB">
        <authorList>
            <consortium name="WormBaseParasite"/>
        </authorList>
    </citation>
    <scope>IDENTIFICATION</scope>
</reference>
<dbReference type="InterPro" id="IPR001650">
    <property type="entry name" value="Helicase_C-like"/>
</dbReference>
<dbReference type="FunFam" id="3.40.50.300:FF:000849">
    <property type="entry name" value="ATP-dependent RNA helicase DBP5"/>
    <property type="match status" value="1"/>
</dbReference>